<dbReference type="InterPro" id="IPR020628">
    <property type="entry name" value="Formate_THF_ligase_CS"/>
</dbReference>
<dbReference type="EMBL" id="JAEEGA010000004">
    <property type="protein sequence ID" value="MBP1040810.1"/>
    <property type="molecule type" value="Genomic_DNA"/>
</dbReference>
<reference evidence="9" key="1">
    <citation type="submission" date="2020-12" db="EMBL/GenBank/DDBJ databases">
        <title>Vagococcus allomyrinae sp. nov. and Enterococcus lavae sp. nov., isolated from the larvae of Allomyrina dichotoma.</title>
        <authorList>
            <person name="Lee S.D."/>
        </authorList>
    </citation>
    <scope>NUCLEOTIDE SEQUENCE</scope>
    <source>
        <strain evidence="9">BWB3-3</strain>
    </source>
</reference>
<dbReference type="InterPro" id="IPR027417">
    <property type="entry name" value="P-loop_NTPase"/>
</dbReference>
<accession>A0A940P9W5</accession>
<keyword evidence="4 8" id="KW-0547">Nucleotide-binding</keyword>
<evidence type="ECO:0000313" key="10">
    <source>
        <dbReference type="Proteomes" id="UP000674938"/>
    </source>
</evidence>
<dbReference type="PROSITE" id="PS00722">
    <property type="entry name" value="FTHFS_2"/>
    <property type="match status" value="1"/>
</dbReference>
<dbReference type="Gene3D" id="3.40.50.300">
    <property type="entry name" value="P-loop containing nucleotide triphosphate hydrolases"/>
    <property type="match status" value="1"/>
</dbReference>
<evidence type="ECO:0000256" key="2">
    <source>
        <dbReference type="ARBA" id="ARBA00022563"/>
    </source>
</evidence>
<protein>
    <recommendedName>
        <fullName evidence="8">Formate--tetrahydrofolate ligase</fullName>
        <ecNumber evidence="8">6.3.4.3</ecNumber>
    </recommendedName>
    <alternativeName>
        <fullName evidence="8">Formyltetrahydrofolate synthetase</fullName>
        <shortName evidence="8">FHS</shortName>
        <shortName evidence="8">FTHFS</shortName>
    </alternativeName>
</protein>
<dbReference type="NCBIfam" id="NF010030">
    <property type="entry name" value="PRK13505.1"/>
    <property type="match status" value="1"/>
</dbReference>
<dbReference type="AlphaFoldDB" id="A0A940P9W5"/>
<evidence type="ECO:0000256" key="5">
    <source>
        <dbReference type="ARBA" id="ARBA00022840"/>
    </source>
</evidence>
<evidence type="ECO:0000256" key="6">
    <source>
        <dbReference type="ARBA" id="ARBA00049033"/>
    </source>
</evidence>
<evidence type="ECO:0000256" key="7">
    <source>
        <dbReference type="ARBA" id="ARBA00061363"/>
    </source>
</evidence>
<dbReference type="InterPro" id="IPR000559">
    <property type="entry name" value="Formate_THF_ligase"/>
</dbReference>
<organism evidence="9 10">
    <name type="scientific">Vagococcus allomyrinae</name>
    <dbReference type="NCBI Taxonomy" id="2794353"/>
    <lineage>
        <taxon>Bacteria</taxon>
        <taxon>Bacillati</taxon>
        <taxon>Bacillota</taxon>
        <taxon>Bacilli</taxon>
        <taxon>Lactobacillales</taxon>
        <taxon>Enterococcaceae</taxon>
        <taxon>Vagococcus</taxon>
    </lineage>
</organism>
<proteinExistence type="inferred from homology"/>
<dbReference type="GO" id="GO:0005524">
    <property type="term" value="F:ATP binding"/>
    <property type="evidence" value="ECO:0007669"/>
    <property type="project" value="UniProtKB-UniRule"/>
</dbReference>
<evidence type="ECO:0000313" key="9">
    <source>
        <dbReference type="EMBL" id="MBP1040810.1"/>
    </source>
</evidence>
<dbReference type="SUPFAM" id="SSF52540">
    <property type="entry name" value="P-loop containing nucleoside triphosphate hydrolases"/>
    <property type="match status" value="1"/>
</dbReference>
<comment type="caution">
    <text evidence="9">The sequence shown here is derived from an EMBL/GenBank/DDBJ whole genome shotgun (WGS) entry which is preliminary data.</text>
</comment>
<feature type="binding site" evidence="8">
    <location>
        <begin position="67"/>
        <end position="74"/>
    </location>
    <ligand>
        <name>ATP</name>
        <dbReference type="ChEBI" id="CHEBI:30616"/>
    </ligand>
</feature>
<dbReference type="Pfam" id="PF01268">
    <property type="entry name" value="FTHFS"/>
    <property type="match status" value="1"/>
</dbReference>
<keyword evidence="10" id="KW-1185">Reference proteome</keyword>
<dbReference type="Gene3D" id="3.10.410.10">
    <property type="entry name" value="Formyltetrahydrofolate synthetase, domain 3"/>
    <property type="match status" value="1"/>
</dbReference>
<comment type="catalytic activity">
    <reaction evidence="6 8">
        <text>(6S)-5,6,7,8-tetrahydrofolate + formate + ATP = (6R)-10-formyltetrahydrofolate + ADP + phosphate</text>
        <dbReference type="Rhea" id="RHEA:20221"/>
        <dbReference type="ChEBI" id="CHEBI:15740"/>
        <dbReference type="ChEBI" id="CHEBI:30616"/>
        <dbReference type="ChEBI" id="CHEBI:43474"/>
        <dbReference type="ChEBI" id="CHEBI:57453"/>
        <dbReference type="ChEBI" id="CHEBI:195366"/>
        <dbReference type="ChEBI" id="CHEBI:456216"/>
        <dbReference type="EC" id="6.3.4.3"/>
    </reaction>
</comment>
<dbReference type="EC" id="6.3.4.3" evidence="8"/>
<dbReference type="GO" id="GO:0004329">
    <property type="term" value="F:formate-tetrahydrofolate ligase activity"/>
    <property type="evidence" value="ECO:0007669"/>
    <property type="project" value="UniProtKB-UniRule"/>
</dbReference>
<dbReference type="Proteomes" id="UP000674938">
    <property type="component" value="Unassembled WGS sequence"/>
</dbReference>
<evidence type="ECO:0000256" key="4">
    <source>
        <dbReference type="ARBA" id="ARBA00022741"/>
    </source>
</evidence>
<evidence type="ECO:0000256" key="8">
    <source>
        <dbReference type="HAMAP-Rule" id="MF_01543"/>
    </source>
</evidence>
<dbReference type="FunFam" id="3.30.1510.10:FF:000001">
    <property type="entry name" value="Formate--tetrahydrofolate ligase"/>
    <property type="match status" value="1"/>
</dbReference>
<dbReference type="GO" id="GO:0035999">
    <property type="term" value="P:tetrahydrofolate interconversion"/>
    <property type="evidence" value="ECO:0007669"/>
    <property type="project" value="UniProtKB-UniRule"/>
</dbReference>
<gene>
    <name evidence="8" type="primary">fhs</name>
    <name evidence="9" type="ORF">I6N95_07320</name>
</gene>
<evidence type="ECO:0000256" key="3">
    <source>
        <dbReference type="ARBA" id="ARBA00022598"/>
    </source>
</evidence>
<dbReference type="PROSITE" id="PS00721">
    <property type="entry name" value="FTHFS_1"/>
    <property type="match status" value="1"/>
</dbReference>
<dbReference type="FunFam" id="3.10.410.10:FF:000001">
    <property type="entry name" value="Putative formate--tetrahydrofolate ligase"/>
    <property type="match status" value="1"/>
</dbReference>
<comment type="similarity">
    <text evidence="7 8">Belongs to the formate--tetrahydrofolate ligase family.</text>
</comment>
<evidence type="ECO:0000256" key="1">
    <source>
        <dbReference type="ARBA" id="ARBA00004777"/>
    </source>
</evidence>
<name>A0A940P9W5_9ENTE</name>
<keyword evidence="2 8" id="KW-0554">One-carbon metabolism</keyword>
<sequence length="558" mass="59997">MTYLSDIEIANQVTMKPIKEVAKSLNLAEEDYNLYGKYKAKLDALELAKMADQDDGKLILVTAITPTPAGEGKTTTSVGLADGLTKIGKKAMLALREPSLGPVFGVKGGAAGGGYAQVVPMEDINLHFTGDFHAIGAANNLLAALLDNHIHHGNHLQIDSRRITWKRVVDMNDRQLRHIVNGLQGKVNGVPREDGYDITVASEIMAILCLANNIVELKEKLRKIIVAYNFSGEPVTAGDLKAEGALTALLKEAINPNLVQTLEHTPALIHGGPFANIAHGCNSVLATKMSLKYADYTVTEAGFGADLGAEKFIDIKCRLAEIRPDAVVLVATIRALKMHGGVPKTELGEENVTAVIDGLPNLEKHLMNIQEVYGLPVVVAINKFPTDTQAELTAIEEACQERGVDVVLSEVWEKGGAGGVALAEKVVELAERENNFNFVYDLEDSIEEKLTKIVQKVYGGKGLELSKVARREMAELERLGFGNYPICMAKTQYSFSDDPTLIGAPVDFTVAIKNMKVSAGAGFIVALTGAIMTMPGLPKSPASERIDVDENGTISGLF</sequence>
<keyword evidence="5 8" id="KW-0067">ATP-binding</keyword>
<comment type="pathway">
    <text evidence="1 8">One-carbon metabolism; tetrahydrofolate interconversion.</text>
</comment>
<dbReference type="Gene3D" id="3.30.1510.10">
    <property type="entry name" value="Domain 2, N(10)-formyltetrahydrofolate synthetase"/>
    <property type="match status" value="1"/>
</dbReference>
<keyword evidence="3 8" id="KW-0436">Ligase</keyword>
<dbReference type="RefSeq" id="WP_209526234.1">
    <property type="nucleotide sequence ID" value="NZ_JAEEGA010000004.1"/>
</dbReference>
<dbReference type="HAMAP" id="MF_01543">
    <property type="entry name" value="FTHFS"/>
    <property type="match status" value="1"/>
</dbReference>
<dbReference type="CDD" id="cd00477">
    <property type="entry name" value="FTHFS"/>
    <property type="match status" value="1"/>
</dbReference>